<dbReference type="InterPro" id="IPR007607">
    <property type="entry name" value="BacA/B"/>
</dbReference>
<evidence type="ECO:0008006" key="4">
    <source>
        <dbReference type="Google" id="ProtNLM"/>
    </source>
</evidence>
<dbReference type="Pfam" id="PF04519">
    <property type="entry name" value="Bactofilin"/>
    <property type="match status" value="1"/>
</dbReference>
<evidence type="ECO:0000256" key="1">
    <source>
        <dbReference type="ARBA" id="ARBA00044755"/>
    </source>
</evidence>
<evidence type="ECO:0000313" key="3">
    <source>
        <dbReference type="Proteomes" id="UP000006048"/>
    </source>
</evidence>
<dbReference type="RefSeq" id="WP_014804959.1">
    <property type="nucleotide sequence ID" value="NC_018020.1"/>
</dbReference>
<accession>I4BB25</accession>
<keyword evidence="3" id="KW-1185">Reference proteome</keyword>
<dbReference type="PANTHER" id="PTHR35024">
    <property type="entry name" value="HYPOTHETICAL CYTOSOLIC PROTEIN"/>
    <property type="match status" value="1"/>
</dbReference>
<gene>
    <name evidence="2" type="ordered locus">Turpa_3848</name>
</gene>
<protein>
    <recommendedName>
        <fullName evidence="4">Integral membrane protein CcmA involved in cell shape determination</fullName>
    </recommendedName>
</protein>
<dbReference type="HOGENOM" id="CLU_072799_6_5_12"/>
<dbReference type="AlphaFoldDB" id="I4BB25"/>
<proteinExistence type="inferred from homology"/>
<comment type="similarity">
    <text evidence="1">Belongs to the bactofilin family.</text>
</comment>
<dbReference type="STRING" id="869212.Turpa_3848"/>
<sequence length="118" mass="12480">MKKQIDAVAVISSYVGQGDSFHGDFQLTGALRVDGTVSGTVRSTTQVIIGPTGHVKTNVEADSVIVSGRVDGNIYALDFVHLMKNARVMGDIVAANLLVDEGVIFEGRARINHLNVGS</sequence>
<dbReference type="KEGG" id="tpx:Turpa_3848"/>
<dbReference type="Proteomes" id="UP000006048">
    <property type="component" value="Chromosome"/>
</dbReference>
<organism evidence="2 3">
    <name type="scientific">Turneriella parva (strain ATCC BAA-1111 / DSM 21527 / NCTC 11395 / H)</name>
    <name type="common">Leptospira parva</name>
    <dbReference type="NCBI Taxonomy" id="869212"/>
    <lineage>
        <taxon>Bacteria</taxon>
        <taxon>Pseudomonadati</taxon>
        <taxon>Spirochaetota</taxon>
        <taxon>Spirochaetia</taxon>
        <taxon>Leptospirales</taxon>
        <taxon>Leptospiraceae</taxon>
        <taxon>Turneriella</taxon>
    </lineage>
</organism>
<reference evidence="2 3" key="1">
    <citation type="submission" date="2012-06" db="EMBL/GenBank/DDBJ databases">
        <title>The complete chromosome of genome of Turneriella parva DSM 21527.</title>
        <authorList>
            <consortium name="US DOE Joint Genome Institute (JGI-PGF)"/>
            <person name="Lucas S."/>
            <person name="Han J."/>
            <person name="Lapidus A."/>
            <person name="Bruce D."/>
            <person name="Goodwin L."/>
            <person name="Pitluck S."/>
            <person name="Peters L."/>
            <person name="Kyrpides N."/>
            <person name="Mavromatis K."/>
            <person name="Ivanova N."/>
            <person name="Mikhailova N."/>
            <person name="Chertkov O."/>
            <person name="Detter J.C."/>
            <person name="Tapia R."/>
            <person name="Han C."/>
            <person name="Land M."/>
            <person name="Hauser L."/>
            <person name="Markowitz V."/>
            <person name="Cheng J.-F."/>
            <person name="Hugenholtz P."/>
            <person name="Woyke T."/>
            <person name="Wu D."/>
            <person name="Gronow S."/>
            <person name="Wellnitz S."/>
            <person name="Brambilla E."/>
            <person name="Klenk H.-P."/>
            <person name="Eisen J.A."/>
        </authorList>
    </citation>
    <scope>NUCLEOTIDE SEQUENCE [LARGE SCALE GENOMIC DNA]</scope>
    <source>
        <strain evidence="3">ATCC BAA-1111 / DSM 21527 / NCTC 11395 / H</strain>
    </source>
</reference>
<name>I4BB25_TURPD</name>
<evidence type="ECO:0000313" key="2">
    <source>
        <dbReference type="EMBL" id="AFM14482.1"/>
    </source>
</evidence>
<dbReference type="PANTHER" id="PTHR35024:SF4">
    <property type="entry name" value="POLYMER-FORMING CYTOSKELETAL PROTEIN"/>
    <property type="match status" value="1"/>
</dbReference>
<dbReference type="EMBL" id="CP002959">
    <property type="protein sequence ID" value="AFM14482.1"/>
    <property type="molecule type" value="Genomic_DNA"/>
</dbReference>
<dbReference type="OrthoDB" id="329329at2"/>